<feature type="compositionally biased region" description="Basic and acidic residues" evidence="1">
    <location>
        <begin position="258"/>
        <end position="267"/>
    </location>
</feature>
<feature type="chain" id="PRO_5046443058" description="Lipoprotein with Yx(FWY)xxD motif" evidence="2">
    <location>
        <begin position="22"/>
        <end position="282"/>
    </location>
</feature>
<protein>
    <recommendedName>
        <fullName evidence="5">Lipoprotein with Yx(FWY)xxD motif</fullName>
    </recommendedName>
</protein>
<feature type="compositionally biased region" description="Low complexity" evidence="1">
    <location>
        <begin position="192"/>
        <end position="204"/>
    </location>
</feature>
<dbReference type="Proteomes" id="UP001515943">
    <property type="component" value="Unassembled WGS sequence"/>
</dbReference>
<dbReference type="PROSITE" id="PS51257">
    <property type="entry name" value="PROKAR_LIPOPROTEIN"/>
    <property type="match status" value="1"/>
</dbReference>
<reference evidence="3 4" key="1">
    <citation type="submission" date="2019-08" db="EMBL/GenBank/DDBJ databases">
        <title>Lentzea from Indian Himalayas.</title>
        <authorList>
            <person name="Mandal S."/>
            <person name="Mallick Gupta A."/>
            <person name="Maiti P.K."/>
            <person name="Sarkar J."/>
            <person name="Mandal S."/>
        </authorList>
    </citation>
    <scope>NUCLEOTIDE SEQUENCE [LARGE SCALE GENOMIC DNA]</scope>
    <source>
        <strain evidence="3 4">PSKA42</strain>
    </source>
</reference>
<feature type="compositionally biased region" description="Polar residues" evidence="1">
    <location>
        <begin position="164"/>
        <end position="186"/>
    </location>
</feature>
<dbReference type="InterPro" id="IPR005297">
    <property type="entry name" value="Lipoprotein_repeat"/>
</dbReference>
<dbReference type="Pfam" id="PF03640">
    <property type="entry name" value="Lipoprotein_15"/>
    <property type="match status" value="2"/>
</dbReference>
<evidence type="ECO:0000256" key="1">
    <source>
        <dbReference type="SAM" id="MobiDB-lite"/>
    </source>
</evidence>
<proteinExistence type="predicted"/>
<comment type="caution">
    <text evidence="3">The sequence shown here is derived from an EMBL/GenBank/DDBJ whole genome shotgun (WGS) entry which is preliminary data.</text>
</comment>
<accession>A0ABX1FJQ6</accession>
<feature type="signal peptide" evidence="2">
    <location>
        <begin position="1"/>
        <end position="21"/>
    </location>
</feature>
<organism evidence="3 4">
    <name type="scientific">Lentzea indica</name>
    <dbReference type="NCBI Taxonomy" id="2604800"/>
    <lineage>
        <taxon>Bacteria</taxon>
        <taxon>Bacillati</taxon>
        <taxon>Actinomycetota</taxon>
        <taxon>Actinomycetes</taxon>
        <taxon>Pseudonocardiales</taxon>
        <taxon>Pseudonocardiaceae</taxon>
        <taxon>Lentzea</taxon>
    </lineage>
</organism>
<gene>
    <name evidence="3" type="ORF">FXN61_21070</name>
</gene>
<sequence>MRRGQAITALAALAVSLTACGSTQTPPGGAAAGGLQAKPADLGDTNMIFIANTDQMGWFVTDADGLPLYRYDKDVQKPSKSNCEGECAKAWKPVIADKAPMATGVDPISIGTLTRPDGTKQLTIAGWPQYTFAEDKSAGDMKGQGKGGVWFVTAPNGAKITGGKAQNNSNKRSGTPSTSPSPDNGQAPSPAPTSARPATEPTARSSNPYRLSTEQRGHQDDDQSPRHRLGDVVPLRRNARHGSCAARGHRWSAGHADGPVDRERPRAAGEGAPGRLVGDADG</sequence>
<dbReference type="EMBL" id="VSRL01000075">
    <property type="protein sequence ID" value="NKE59170.1"/>
    <property type="molecule type" value="Genomic_DNA"/>
</dbReference>
<feature type="region of interest" description="Disordered" evidence="1">
    <location>
        <begin position="157"/>
        <end position="282"/>
    </location>
</feature>
<keyword evidence="4" id="KW-1185">Reference proteome</keyword>
<evidence type="ECO:0000313" key="3">
    <source>
        <dbReference type="EMBL" id="NKE59170.1"/>
    </source>
</evidence>
<dbReference type="PANTHER" id="PTHR39335">
    <property type="entry name" value="BLL4220 PROTEIN"/>
    <property type="match status" value="1"/>
</dbReference>
<evidence type="ECO:0008006" key="5">
    <source>
        <dbReference type="Google" id="ProtNLM"/>
    </source>
</evidence>
<name>A0ABX1FJQ6_9PSEU</name>
<dbReference type="PANTHER" id="PTHR39335:SF1">
    <property type="entry name" value="BLL4220 PROTEIN"/>
    <property type="match status" value="1"/>
</dbReference>
<evidence type="ECO:0000313" key="4">
    <source>
        <dbReference type="Proteomes" id="UP001515943"/>
    </source>
</evidence>
<feature type="compositionally biased region" description="Basic and acidic residues" evidence="1">
    <location>
        <begin position="213"/>
        <end position="230"/>
    </location>
</feature>
<keyword evidence="2" id="KW-0732">Signal</keyword>
<evidence type="ECO:0000256" key="2">
    <source>
        <dbReference type="SAM" id="SignalP"/>
    </source>
</evidence>